<evidence type="ECO:0000256" key="2">
    <source>
        <dbReference type="PROSITE-ProRule" id="PRU00192"/>
    </source>
</evidence>
<dbReference type="VEuPathDB" id="FungiDB:T551_02255"/>
<gene>
    <name evidence="5" type="ORF">T551_02255</name>
</gene>
<feature type="domain" description="SH3" evidence="4">
    <location>
        <begin position="1"/>
        <end position="62"/>
    </location>
</feature>
<dbReference type="STRING" id="1408657.A0A0W4ZMN2"/>
<comment type="caution">
    <text evidence="5">The sequence shown here is derived from an EMBL/GenBank/DDBJ whole genome shotgun (WGS) entry which is preliminary data.</text>
</comment>
<evidence type="ECO:0000259" key="4">
    <source>
        <dbReference type="PROSITE" id="PS50002"/>
    </source>
</evidence>
<name>A0A0W4ZMN2_PNEJ7</name>
<dbReference type="EMBL" id="LFWA01000009">
    <property type="protein sequence ID" value="KTW29639.1"/>
    <property type="molecule type" value="Genomic_DNA"/>
</dbReference>
<dbReference type="Gene3D" id="2.30.30.40">
    <property type="entry name" value="SH3 Domains"/>
    <property type="match status" value="1"/>
</dbReference>
<dbReference type="Proteomes" id="UP000053447">
    <property type="component" value="Unassembled WGS sequence"/>
</dbReference>
<feature type="compositionally biased region" description="Basic and acidic residues" evidence="3">
    <location>
        <begin position="80"/>
        <end position="114"/>
    </location>
</feature>
<accession>A0A0W4ZMN2</accession>
<dbReference type="AlphaFoldDB" id="A0A0W4ZMN2"/>
<feature type="region of interest" description="Disordered" evidence="3">
    <location>
        <begin position="227"/>
        <end position="258"/>
    </location>
</feature>
<dbReference type="Pfam" id="PF25459">
    <property type="entry name" value="AIM3_BBC1_C"/>
    <property type="match status" value="1"/>
</dbReference>
<organism evidence="5 6">
    <name type="scientific">Pneumocystis jirovecii (strain RU7)</name>
    <name type="common">Human pneumocystis pneumonia agent</name>
    <dbReference type="NCBI Taxonomy" id="1408657"/>
    <lineage>
        <taxon>Eukaryota</taxon>
        <taxon>Fungi</taxon>
        <taxon>Dikarya</taxon>
        <taxon>Ascomycota</taxon>
        <taxon>Taphrinomycotina</taxon>
        <taxon>Pneumocystomycetes</taxon>
        <taxon>Pneumocystaceae</taxon>
        <taxon>Pneumocystis</taxon>
    </lineage>
</organism>
<dbReference type="PRINTS" id="PR00452">
    <property type="entry name" value="SH3DOMAIN"/>
</dbReference>
<feature type="region of interest" description="Disordered" evidence="3">
    <location>
        <begin position="415"/>
        <end position="456"/>
    </location>
</feature>
<dbReference type="SUPFAM" id="SSF50044">
    <property type="entry name" value="SH3-domain"/>
    <property type="match status" value="1"/>
</dbReference>
<keyword evidence="1 2" id="KW-0728">SH3 domain</keyword>
<proteinExistence type="predicted"/>
<dbReference type="PROSITE" id="PS50002">
    <property type="entry name" value="SH3"/>
    <property type="match status" value="1"/>
</dbReference>
<keyword evidence="6" id="KW-1185">Reference proteome</keyword>
<dbReference type="RefSeq" id="XP_018229470.1">
    <property type="nucleotide sequence ID" value="XM_018374518.1"/>
</dbReference>
<dbReference type="SMART" id="SM00326">
    <property type="entry name" value="SH3"/>
    <property type="match status" value="1"/>
</dbReference>
<dbReference type="GeneID" id="28940773"/>
<dbReference type="OrthoDB" id="207120at2759"/>
<feature type="compositionally biased region" description="Basic and acidic residues" evidence="3">
    <location>
        <begin position="229"/>
        <end position="258"/>
    </location>
</feature>
<dbReference type="InterPro" id="IPR001452">
    <property type="entry name" value="SH3_domain"/>
</dbReference>
<reference evidence="6" key="1">
    <citation type="journal article" date="2016" name="Nat. Commun.">
        <title>Genome analysis of three Pneumocystis species reveals adaptation mechanisms to life exclusively in mammalian hosts.</title>
        <authorList>
            <person name="Ma L."/>
            <person name="Chen Z."/>
            <person name="Huang D.W."/>
            <person name="Kutty G."/>
            <person name="Ishihara M."/>
            <person name="Wang H."/>
            <person name="Abouelleil A."/>
            <person name="Bishop L."/>
            <person name="Davey E."/>
            <person name="Deng R."/>
            <person name="Deng X."/>
            <person name="Fan L."/>
            <person name="Fantoni G."/>
            <person name="Fitzgerald M."/>
            <person name="Gogineni E."/>
            <person name="Goldberg J.M."/>
            <person name="Handley G."/>
            <person name="Hu X."/>
            <person name="Huber C."/>
            <person name="Jiao X."/>
            <person name="Jones K."/>
            <person name="Levin J.Z."/>
            <person name="Liu Y."/>
            <person name="Macdonald P."/>
            <person name="Melnikov A."/>
            <person name="Raley C."/>
            <person name="Sassi M."/>
            <person name="Sherman B.T."/>
            <person name="Song X."/>
            <person name="Sykes S."/>
            <person name="Tran B."/>
            <person name="Walsh L."/>
            <person name="Xia Y."/>
            <person name="Yang J."/>
            <person name="Young S."/>
            <person name="Zeng Q."/>
            <person name="Zheng X."/>
            <person name="Stephens R."/>
            <person name="Nusbaum C."/>
            <person name="Birren B.W."/>
            <person name="Azadi P."/>
            <person name="Lempicki R.A."/>
            <person name="Cuomo C.A."/>
            <person name="Kovacs J.A."/>
        </authorList>
    </citation>
    <scope>NUCLEOTIDE SEQUENCE [LARGE SCALE GENOMIC DNA]</scope>
    <source>
        <strain evidence="6">RU7</strain>
    </source>
</reference>
<protein>
    <recommendedName>
        <fullName evidence="4">SH3 domain-containing protein</fullName>
    </recommendedName>
</protein>
<dbReference type="InterPro" id="IPR057402">
    <property type="entry name" value="AIM3_BBC1_C"/>
</dbReference>
<evidence type="ECO:0000313" key="5">
    <source>
        <dbReference type="EMBL" id="KTW29639.1"/>
    </source>
</evidence>
<evidence type="ECO:0000313" key="6">
    <source>
        <dbReference type="Proteomes" id="UP000053447"/>
    </source>
</evidence>
<dbReference type="InterPro" id="IPR036028">
    <property type="entry name" value="SH3-like_dom_sf"/>
</dbReference>
<evidence type="ECO:0000256" key="3">
    <source>
        <dbReference type="SAM" id="MobiDB-lite"/>
    </source>
</evidence>
<evidence type="ECO:0000256" key="1">
    <source>
        <dbReference type="ARBA" id="ARBA00022443"/>
    </source>
</evidence>
<dbReference type="Pfam" id="PF00018">
    <property type="entry name" value="SH3_1"/>
    <property type="match status" value="1"/>
</dbReference>
<sequence>MQCLALYDYISEYPEDLKFKKGQIINILGIENSEWYIGEYVDTEGCHCTGIFPKNYVQVSTHINNRKISTKESNITNIESTHDNDKNNSRRMDSKKSDRFSTEKPEDEKDEKKSFKEIIASFDRLKEQGAQNTIHKHSYTPKLRSYLSNTHIDNTMQPESYSLTPIQTTTPCKNTEENVPQLESLKNRISALKNIKVDLPNVSEEDTRKIDITHECIKNENILSHKQKNIKEEKNGDESEDNQEKTQESIRSEDDDSNIKEELARRVAIRERIARISYAGMNMHMALGISQESNKHMKSKSPPKVIPHSCKEDKHQTVAPIFSVQVIPSPIKRPIKNFQSDNTPEIHRQNPNDELINQMNSLETIEQPLSSFHLSTPQKYNNLINISKNDISFKDENDDLAYYTPMPILESFSEIRKDSKDNSPSLNKKYISPVSDEQFPETFKPSKLPQKPLKEPPSIPDHLHLTNSSKLQNATNDCIQKHSTPCRPLKPFFIPKPCIFKQTSHNLSYNNESSNISPKSEYIFEGTPENHIPYPYFKNESEYIFNEQSYIDKNKFKETKTSKNEITHYRDNQLGTNNDNYNSKNISPISLTNLQSFTNNNEEIERNINENVFVQTDEISFNIQNKPTKHPSYYQLQHNCSEEYFSLPDIPETYKKSYDYQISEERLSVLGKMPVNELTSYSIDQRNINYDPFNQVEYIAHNIDLEKNTLWWTLPDALPSVFQNRKDILLKFFESSHLLKDGNTITTKEIRILFHDYSETHILAIFNKKNPENVNLKQIHRPSPIKPNQNQLEIAYEKFGTQVANLASQHFGITVGDGTPFAFIQNIISNIPHALPSTGVRAYGALIYQNRANASIDQRDEIKTGDIISFRNAKFQGHKGSLHTKYSSEVGKPDHVAIIMEWDGTKRKIRVWEQGRNSKKVVQSSFKLSDLKSGEICVWRVMSKSWVNWDS</sequence>
<feature type="region of interest" description="Disordered" evidence="3">
    <location>
        <begin position="73"/>
        <end position="114"/>
    </location>
</feature>